<sequence length="632" mass="73670">MQENYQIIKNKNPYLCSLLNSTSINNINYEQSKHGDTILVAEYNQKKIYLNSKYNPKKEARTRIEQVNVNSPTIFQVGIGYGYEFEELYRNKKKNAFIIIIEPNPSILAAALNSNYNLQDLFNDNRVLIISGSKIQINEQLHEVKKHFPFSKEIELFVNHYAFTLYEQSNLKELIELIKTTIIARYTSAGNDIKDTLIGIRHMFTNSPHFPYSKNIEELQKYYKGMPIVCVASGPSLDKNINELYNIQEHVLIFCADTSYEKLLNYSIIPDAVSTTERMKKVYDLFYKNKTFHPNTVLFAEGLVYPEILSEFPNAKAITFRSTKYVENRFGEFFKSTNIEDVGSSCAHMSFAMAKRLKSDPIILLGQDLAYSEEGYSHANSTYMEGKTIEEAKQNVEYTIAYDGVSKVKTHATWNLFRNWFEEQISQTPNRIINATEGGAFIHGAEHISLKETVERYISSNKKRSFIEDMGKLEPGSTNEDMKNFADFIDFQLSNFEEIEKLLKKIDRKIEIIHDIVSIKKNVLKQDLAKRILKQCIQYMDQVWEYDHFRSIVVPIILQLNQHGHDINVISTRKEIIKYYEFLWGKVRQLLQLMPILREEYKRGKAVILNQLNNNVDNNDFFIEETMEEIYE</sequence>
<evidence type="ECO:0000313" key="3">
    <source>
        <dbReference type="Proteomes" id="UP000199668"/>
    </source>
</evidence>
<name>A0A1I4KZV2_9BACI</name>
<evidence type="ECO:0000259" key="1">
    <source>
        <dbReference type="Pfam" id="PF01973"/>
    </source>
</evidence>
<organism evidence="2 3">
    <name type="scientific">Salibacterium qingdaonense</name>
    <dbReference type="NCBI Taxonomy" id="266892"/>
    <lineage>
        <taxon>Bacteria</taxon>
        <taxon>Bacillati</taxon>
        <taxon>Bacillota</taxon>
        <taxon>Bacilli</taxon>
        <taxon>Bacillales</taxon>
        <taxon>Bacillaceae</taxon>
    </lineage>
</organism>
<dbReference type="AlphaFoldDB" id="A0A1I4KZV2"/>
<dbReference type="STRING" id="266892.SAMN04488054_10682"/>
<accession>A0A1I4KZV2</accession>
<dbReference type="Proteomes" id="UP000199668">
    <property type="component" value="Unassembled WGS sequence"/>
</dbReference>
<protein>
    <submittedName>
        <fullName evidence="2">Uncharacterized conserved protein</fullName>
    </submittedName>
</protein>
<dbReference type="PANTHER" id="PTHR41786:SF1">
    <property type="entry name" value="6-HYDROXYMETHYLPTERIN DIPHOSPHOKINASE MPTE-LIKE DOMAIN-CONTAINING PROTEIN"/>
    <property type="match status" value="1"/>
</dbReference>
<dbReference type="EMBL" id="FOTY01000006">
    <property type="protein sequence ID" value="SFL84270.1"/>
    <property type="molecule type" value="Genomic_DNA"/>
</dbReference>
<dbReference type="InterPro" id="IPR002826">
    <property type="entry name" value="MptE-like"/>
</dbReference>
<keyword evidence="3" id="KW-1185">Reference proteome</keyword>
<proteinExistence type="predicted"/>
<dbReference type="PANTHER" id="PTHR41786">
    <property type="entry name" value="MOTILITY ACCESSORY FACTOR MAF"/>
    <property type="match status" value="1"/>
</dbReference>
<reference evidence="2 3" key="1">
    <citation type="submission" date="2016-10" db="EMBL/GenBank/DDBJ databases">
        <authorList>
            <person name="de Groot N.N."/>
        </authorList>
    </citation>
    <scope>NUCLEOTIDE SEQUENCE [LARGE SCALE GENOMIC DNA]</scope>
    <source>
        <strain evidence="2 3">CGMCC 1.6134</strain>
    </source>
</reference>
<dbReference type="Pfam" id="PF01973">
    <property type="entry name" value="MptE-like"/>
    <property type="match status" value="1"/>
</dbReference>
<feature type="domain" description="6-hydroxymethylpterin diphosphokinase MptE-like" evidence="1">
    <location>
        <begin position="202"/>
        <end position="373"/>
    </location>
</feature>
<dbReference type="RefSeq" id="WP_177195462.1">
    <property type="nucleotide sequence ID" value="NZ_FOTY01000006.1"/>
</dbReference>
<gene>
    <name evidence="2" type="ORF">SAMN04488054_10682</name>
</gene>
<evidence type="ECO:0000313" key="2">
    <source>
        <dbReference type="EMBL" id="SFL84270.1"/>
    </source>
</evidence>